<comment type="function">
    <text evidence="4">One of the early assembly proteins it binds 23S rRNA. One of the proteins that surrounds the polypeptide exit tunnel on the outside of the ribosome. Forms the main docking site for trigger factor binding to the ribosome.</text>
</comment>
<evidence type="ECO:0000256" key="4">
    <source>
        <dbReference type="HAMAP-Rule" id="MF_01369"/>
    </source>
</evidence>
<dbReference type="GO" id="GO:0006412">
    <property type="term" value="P:translation"/>
    <property type="evidence" value="ECO:0007669"/>
    <property type="project" value="UniProtKB-UniRule"/>
</dbReference>
<dbReference type="GO" id="GO:0005840">
    <property type="term" value="C:ribosome"/>
    <property type="evidence" value="ECO:0007669"/>
    <property type="project" value="UniProtKB-KW"/>
</dbReference>
<keyword evidence="4" id="KW-0699">rRNA-binding</keyword>
<dbReference type="NCBIfam" id="NF004363">
    <property type="entry name" value="PRK05738.2-4"/>
    <property type="match status" value="1"/>
</dbReference>
<dbReference type="GO" id="GO:0003735">
    <property type="term" value="F:structural constituent of ribosome"/>
    <property type="evidence" value="ECO:0007669"/>
    <property type="project" value="InterPro"/>
</dbReference>
<sequence length="111" mass="12541">MTKKSPYQVVKHQYVTEKSIVLQQLKTAESNPSVKRCESPKYVFIVDRSANKEEIAQAVEEIYKNENVKVMAVNTINVKAKARRVRGRAGFKNAFKKAIVTLRAGDSLDNV</sequence>
<evidence type="ECO:0000256" key="1">
    <source>
        <dbReference type="ARBA" id="ARBA00006700"/>
    </source>
</evidence>
<organism evidence="5 6">
    <name type="scientific">Candidatus Protochlamydia naegleriophila</name>
    <dbReference type="NCBI Taxonomy" id="389348"/>
    <lineage>
        <taxon>Bacteria</taxon>
        <taxon>Pseudomonadati</taxon>
        <taxon>Chlamydiota</taxon>
        <taxon>Chlamydiia</taxon>
        <taxon>Parachlamydiales</taxon>
        <taxon>Parachlamydiaceae</taxon>
        <taxon>Candidatus Protochlamydia</taxon>
    </lineage>
</organism>
<keyword evidence="6" id="KW-1185">Reference proteome</keyword>
<keyword evidence="2 4" id="KW-0689">Ribosomal protein</keyword>
<proteinExistence type="inferred from homology"/>
<keyword evidence="3 4" id="KW-0687">Ribonucleoprotein</keyword>
<keyword evidence="4" id="KW-0694">RNA-binding</keyword>
<dbReference type="Pfam" id="PF00276">
    <property type="entry name" value="Ribosomal_L23"/>
    <property type="match status" value="1"/>
</dbReference>
<evidence type="ECO:0000256" key="3">
    <source>
        <dbReference type="ARBA" id="ARBA00023274"/>
    </source>
</evidence>
<dbReference type="EMBL" id="LN879502">
    <property type="protein sequence ID" value="CUI17562.1"/>
    <property type="molecule type" value="Genomic_DNA"/>
</dbReference>
<dbReference type="KEGG" id="pnl:PNK_1958"/>
<protein>
    <recommendedName>
        <fullName evidence="4">Large ribosomal subunit protein uL23</fullName>
    </recommendedName>
</protein>
<evidence type="ECO:0000313" key="6">
    <source>
        <dbReference type="Proteomes" id="UP000069902"/>
    </source>
</evidence>
<name>A0A0U5JFF6_9BACT</name>
<reference evidence="6" key="1">
    <citation type="submission" date="2015-09" db="EMBL/GenBank/DDBJ databases">
        <authorList>
            <person name="Bertelli C."/>
        </authorList>
    </citation>
    <scope>NUCLEOTIDE SEQUENCE [LARGE SCALE GENOMIC DNA]</scope>
    <source>
        <strain evidence="6">KNic</strain>
    </source>
</reference>
<dbReference type="GO" id="GO:1990904">
    <property type="term" value="C:ribonucleoprotein complex"/>
    <property type="evidence" value="ECO:0007669"/>
    <property type="project" value="UniProtKB-KW"/>
</dbReference>
<gene>
    <name evidence="4 5" type="primary">rplW</name>
    <name evidence="5" type="ORF">PNK_1958</name>
</gene>
<accession>A0A0U5JFF6</accession>
<dbReference type="PATRIC" id="fig|389348.3.peg.2201"/>
<dbReference type="AlphaFoldDB" id="A0A0U5JFF6"/>
<evidence type="ECO:0000313" key="5">
    <source>
        <dbReference type="EMBL" id="CUI17562.1"/>
    </source>
</evidence>
<dbReference type="RefSeq" id="WP_032123915.1">
    <property type="nucleotide sequence ID" value="NZ_LN879502.1"/>
</dbReference>
<dbReference type="InterPro" id="IPR012678">
    <property type="entry name" value="Ribosomal_uL23/eL15/eS24_sf"/>
</dbReference>
<evidence type="ECO:0000256" key="2">
    <source>
        <dbReference type="ARBA" id="ARBA00022980"/>
    </source>
</evidence>
<dbReference type="STRING" id="389348.PNK_1958"/>
<dbReference type="InterPro" id="IPR013025">
    <property type="entry name" value="Ribosomal_uL23-like"/>
</dbReference>
<dbReference type="Gene3D" id="3.30.70.330">
    <property type="match status" value="1"/>
</dbReference>
<dbReference type="InterPro" id="IPR012677">
    <property type="entry name" value="Nucleotide-bd_a/b_plait_sf"/>
</dbReference>
<dbReference type="HAMAP" id="MF_01369_B">
    <property type="entry name" value="Ribosomal_uL23_B"/>
    <property type="match status" value="1"/>
</dbReference>
<dbReference type="SUPFAM" id="SSF54189">
    <property type="entry name" value="Ribosomal proteins S24e, L23 and L15e"/>
    <property type="match status" value="1"/>
</dbReference>
<comment type="subunit">
    <text evidence="4">Part of the 50S ribosomal subunit. Contacts protein L29, and trigger factor when it is bound to the ribosome.</text>
</comment>
<comment type="similarity">
    <text evidence="1 4">Belongs to the universal ribosomal protein uL23 family.</text>
</comment>
<dbReference type="FunCoup" id="A0A0U5JFF6">
    <property type="interactions" value="391"/>
</dbReference>
<dbReference type="Proteomes" id="UP000069902">
    <property type="component" value="Chromosome cPNK"/>
</dbReference>
<dbReference type="InParanoid" id="A0A0U5JFF6"/>
<dbReference type="GO" id="GO:0019843">
    <property type="term" value="F:rRNA binding"/>
    <property type="evidence" value="ECO:0007669"/>
    <property type="project" value="UniProtKB-UniRule"/>
</dbReference>